<reference evidence="1" key="1">
    <citation type="submission" date="2022-07" db="EMBL/GenBank/DDBJ databases">
        <title>Phylogenomic reconstructions and comparative analyses of Kickxellomycotina fungi.</title>
        <authorList>
            <person name="Reynolds N.K."/>
            <person name="Stajich J.E."/>
            <person name="Barry K."/>
            <person name="Grigoriev I.V."/>
            <person name="Crous P."/>
            <person name="Smith M.E."/>
        </authorList>
    </citation>
    <scope>NUCLEOTIDE SEQUENCE</scope>
    <source>
        <strain evidence="1">CBS 109366</strain>
    </source>
</reference>
<accession>A0ACC1JXP4</accession>
<dbReference type="Proteomes" id="UP001140234">
    <property type="component" value="Unassembled WGS sequence"/>
</dbReference>
<sequence length="361" mass="38357">MSSHVPLPKERHSKSKLFVTVSSLGSRRREHARALETHPFNHRLTVVAPAGGVDVRRALERHMGSYFRVQLKLTDLIDPAFIASYVKDKELVALSAGRRIDADDVFAIDGGGRLTLSLTKDTYEVLGLAGRPAAFPLKRGSRFVVEIDLLADHMAPAKKHFQRAQARLAAVLPEPVDFVVALSDAESGRTLNLDIPGAVACPIHVAARTLADAAVPGVPDEFLAARGQSGEWAECAQDLFEWIGLATAGARALVPGAADPEACTYRAPEPSAVTDLTVCSATGLLSPRAIAAAVAELLAEAQAAGAVFYVAVWGHEDAPVSWAAAEHGFLTSGEHMCAQAYLVPQGHCATFQACGPWDAFS</sequence>
<gene>
    <name evidence="1" type="ORF">IWQ57_003069</name>
</gene>
<comment type="caution">
    <text evidence="1">The sequence shown here is derived from an EMBL/GenBank/DDBJ whole genome shotgun (WGS) entry which is preliminary data.</text>
</comment>
<organism evidence="1 2">
    <name type="scientific">Coemansia nantahalensis</name>
    <dbReference type="NCBI Taxonomy" id="2789366"/>
    <lineage>
        <taxon>Eukaryota</taxon>
        <taxon>Fungi</taxon>
        <taxon>Fungi incertae sedis</taxon>
        <taxon>Zoopagomycota</taxon>
        <taxon>Kickxellomycotina</taxon>
        <taxon>Kickxellomycetes</taxon>
        <taxon>Kickxellales</taxon>
        <taxon>Kickxellaceae</taxon>
        <taxon>Coemansia</taxon>
    </lineage>
</organism>
<protein>
    <submittedName>
        <fullName evidence="1">Uncharacterized protein</fullName>
    </submittedName>
</protein>
<evidence type="ECO:0000313" key="1">
    <source>
        <dbReference type="EMBL" id="KAJ2769523.1"/>
    </source>
</evidence>
<dbReference type="EMBL" id="JANBUJ010000919">
    <property type="protein sequence ID" value="KAJ2769523.1"/>
    <property type="molecule type" value="Genomic_DNA"/>
</dbReference>
<evidence type="ECO:0000313" key="2">
    <source>
        <dbReference type="Proteomes" id="UP001140234"/>
    </source>
</evidence>
<name>A0ACC1JXP4_9FUNG</name>
<proteinExistence type="predicted"/>
<keyword evidence="2" id="KW-1185">Reference proteome</keyword>